<dbReference type="InterPro" id="IPR025164">
    <property type="entry name" value="Toastrack_DUF4097"/>
</dbReference>
<organism evidence="2">
    <name type="scientific">marine sediment metagenome</name>
    <dbReference type="NCBI Taxonomy" id="412755"/>
    <lineage>
        <taxon>unclassified sequences</taxon>
        <taxon>metagenomes</taxon>
        <taxon>ecological metagenomes</taxon>
    </lineage>
</organism>
<evidence type="ECO:0000313" key="2">
    <source>
        <dbReference type="EMBL" id="GAF73382.1"/>
    </source>
</evidence>
<name>X0SBT3_9ZZZZ</name>
<dbReference type="Pfam" id="PF13349">
    <property type="entry name" value="DUF4097"/>
    <property type="match status" value="1"/>
</dbReference>
<evidence type="ECO:0000259" key="1">
    <source>
        <dbReference type="Pfam" id="PF13349"/>
    </source>
</evidence>
<reference evidence="2" key="1">
    <citation type="journal article" date="2014" name="Front. Microbiol.">
        <title>High frequency of phylogenetically diverse reductive dehalogenase-homologous genes in deep subseafloor sedimentary metagenomes.</title>
        <authorList>
            <person name="Kawai M."/>
            <person name="Futagami T."/>
            <person name="Toyoda A."/>
            <person name="Takaki Y."/>
            <person name="Nishi S."/>
            <person name="Hori S."/>
            <person name="Arai W."/>
            <person name="Tsubouchi T."/>
            <person name="Morono Y."/>
            <person name="Uchiyama I."/>
            <person name="Ito T."/>
            <person name="Fujiyama A."/>
            <person name="Inagaki F."/>
            <person name="Takami H."/>
        </authorList>
    </citation>
    <scope>NUCLEOTIDE SEQUENCE</scope>
    <source>
        <strain evidence="2">Expedition CK06-06</strain>
    </source>
</reference>
<feature type="domain" description="DUF4097" evidence="1">
    <location>
        <begin position="128"/>
        <end position="273"/>
    </location>
</feature>
<dbReference type="EMBL" id="BARS01005435">
    <property type="protein sequence ID" value="GAF73382.1"/>
    <property type="molecule type" value="Genomic_DNA"/>
</dbReference>
<comment type="caution">
    <text evidence="2">The sequence shown here is derived from an EMBL/GenBank/DDBJ whole genome shotgun (WGS) entry which is preliminary data.</text>
</comment>
<proteinExistence type="predicted"/>
<feature type="non-terminal residue" evidence="2">
    <location>
        <position position="306"/>
    </location>
</feature>
<accession>X0SBT3</accession>
<sequence>MKNRIYRNGPSRLTYSCLALLALLFVFESPSYTFAREKYVKTGTLKVSEGRMKLFSVTTPDNITGDLLVETWKGKQVEVQFELVAKAKSEKEARRFAEVVDITLDHEGGEVSLRVKSPSRAPWRGGDRSVRLTLEVHLPAGMKIESRTAYFDLDLEGPFGDVTVDNDYGSVILRRARGKTDIRTSYDKIVVEKIEGELHAESSYGSLSISDVDAKGEEIVLESSYGSITIENVKGKVAASTSYGKIKAMDVDAGDSPLSFETSYGKIELENVKGQLSAETSYQKIIASNVTLTGGSNRLETVYSKI</sequence>
<gene>
    <name evidence="2" type="ORF">S01H1_10662</name>
</gene>
<dbReference type="AlphaFoldDB" id="X0SBT3"/>
<protein>
    <recommendedName>
        <fullName evidence="1">DUF4097 domain-containing protein</fullName>
    </recommendedName>
</protein>